<dbReference type="PANTHER" id="PTHR32114:SF2">
    <property type="entry name" value="ABC TRANSPORTER ABCH.3"/>
    <property type="match status" value="1"/>
</dbReference>
<dbReference type="EMBL" id="BMMF01000004">
    <property type="protein sequence ID" value="GGK28827.1"/>
    <property type="molecule type" value="Genomic_DNA"/>
</dbReference>
<evidence type="ECO:0000256" key="2">
    <source>
        <dbReference type="SAM" id="MobiDB-lite"/>
    </source>
</evidence>
<feature type="compositionally biased region" description="Basic and acidic residues" evidence="2">
    <location>
        <begin position="756"/>
        <end position="779"/>
    </location>
</feature>
<gene>
    <name evidence="4" type="ORF">GCM10011322_14030</name>
</gene>
<feature type="domain" description="Rad50/SbcC-type AAA" evidence="3">
    <location>
        <begin position="6"/>
        <end position="204"/>
    </location>
</feature>
<dbReference type="PANTHER" id="PTHR32114">
    <property type="entry name" value="ABC TRANSPORTER ABCH.3"/>
    <property type="match status" value="1"/>
</dbReference>
<dbReference type="AlphaFoldDB" id="A0A917Q5E5"/>
<dbReference type="RefSeq" id="WP_188911111.1">
    <property type="nucleotide sequence ID" value="NZ_BMMF01000004.1"/>
</dbReference>
<accession>A0A917Q5E5</accession>
<dbReference type="InterPro" id="IPR038729">
    <property type="entry name" value="Rad50/SbcC_AAA"/>
</dbReference>
<feature type="coiled-coil region" evidence="1">
    <location>
        <begin position="643"/>
        <end position="677"/>
    </location>
</feature>
<dbReference type="Gene3D" id="3.40.50.300">
    <property type="entry name" value="P-loop containing nucleotide triphosphate hydrolases"/>
    <property type="match status" value="2"/>
</dbReference>
<sequence length="1262" mass="132729">MRILAIRGENLASLAETFEIDFAAAPLAAAGLFAITGETGAGKSTLLDALCLALYDEFPRVKAEGANEQIPDGENAPLAATDPRTILRRGAGRGFAEVDFSARDSVVYRVRCELARARGKATGALQKRGRALWKVLPEGVTEAVASGVVPVRQEVERLTDLTCDQFRRTVLLAQGDFDAFLRADAKERAELLEKITGTEIYATLSRRAFERWRATKQAVDALCARRDGIGLLSPEERAARANAIDDLTQRKARTNAAREALDAVLRRHEAIAAATARRDAASKTVETAQGACDALAEERARYAALERAEPLRSGSERTAEAQRGVAEAQAALETARGEDQAARAALGSAEAAETEAKARAEAAQAACEGFEPLWVRAQTLDDRIVDARALVAKRAGARDTAEAEAARRATAAEAIEMRLATSETEAGALDETLARDADLAPLATRFDELSEALEKRAGFVRETAELERKRDAAAATLDRLAATLAALDAADAADVASRAACAERLATHEAAFAAMDLPAMQARAQALEAADGIAARLAAAAKEAAAAAASQASARTRRDAAASAWKSARDDERGAEATLAELATRAEEVERLGALADATASESARRLRAALVPGEPCPVCGVPHDEKPDSAPDAFVAAIRARRDSLRAEQDAARAALAQARAAAEAAQAEGSRAREAMDVEAARLGEAARAFADAHAAWRALPALDLREPPENVVEAASALAALAEEIARARGAVRESQRRAEALRTEIERERTARDRAASAIEARRNERAGHDRDAGAARETVAHAATRLRDLADRRASIDRAWSRVLAASGITPGDLDRDPTGALRILETRAGDYRARAARREALREAIAADRVAAAAARTSAEGAHEIAAGASAAVTEAEGALSGLVAERGGLLDGEATEAHRTRHRADAATAREAFEKARAACEAARSRVAVAAASLRTGEVALARAAEHRTAAGDAFAAACTTACIAPADAIALLAVPRAERDALRARLAAADEGLREARSALGHCESALAEAIGEGAPEQDAEAAGEHRAALLAEIAELDETLVAARVALEQDDRAREQAGRLEDEIAAAGADELLWREVSDAIGSADGSKFRRYAQSVTLDHLVALANRHLDALAPRYRLERAGGETGTGGGDLGLQILDRELGDARRSTRSLSGGERFLTSLALALALCSLEGRGSFVDTLFIDEGFGTLDAATLDVAIDALETLQAQGRKVGVISHVEAMHQRIPVQIRVEKAGGGRSRVRVTGAGLAQPAIG</sequence>
<protein>
    <recommendedName>
        <fullName evidence="3">Rad50/SbcC-type AAA domain-containing protein</fullName>
    </recommendedName>
</protein>
<proteinExistence type="predicted"/>
<evidence type="ECO:0000256" key="1">
    <source>
        <dbReference type="SAM" id="Coils"/>
    </source>
</evidence>
<dbReference type="Pfam" id="PF13558">
    <property type="entry name" value="SbcC_Walker_B"/>
    <property type="match status" value="1"/>
</dbReference>
<comment type="caution">
    <text evidence="4">The sequence shown here is derived from an EMBL/GenBank/DDBJ whole genome shotgun (WGS) entry which is preliminary data.</text>
</comment>
<feature type="coiled-coil region" evidence="1">
    <location>
        <begin position="721"/>
        <end position="755"/>
    </location>
</feature>
<evidence type="ECO:0000259" key="3">
    <source>
        <dbReference type="Pfam" id="PF13476"/>
    </source>
</evidence>
<dbReference type="Proteomes" id="UP000600449">
    <property type="component" value="Unassembled WGS sequence"/>
</dbReference>
<evidence type="ECO:0000313" key="5">
    <source>
        <dbReference type="Proteomes" id="UP000600449"/>
    </source>
</evidence>
<keyword evidence="1" id="KW-0175">Coiled coil</keyword>
<dbReference type="SUPFAM" id="SSF52540">
    <property type="entry name" value="P-loop containing nucleoside triphosphate hydrolases"/>
    <property type="match status" value="1"/>
</dbReference>
<dbReference type="GO" id="GO:0016887">
    <property type="term" value="F:ATP hydrolysis activity"/>
    <property type="evidence" value="ECO:0007669"/>
    <property type="project" value="InterPro"/>
</dbReference>
<name>A0A917Q5E5_9HYPH</name>
<organism evidence="4 5">
    <name type="scientific">Salinarimonas ramus</name>
    <dbReference type="NCBI Taxonomy" id="690164"/>
    <lineage>
        <taxon>Bacteria</taxon>
        <taxon>Pseudomonadati</taxon>
        <taxon>Pseudomonadota</taxon>
        <taxon>Alphaproteobacteria</taxon>
        <taxon>Hyphomicrobiales</taxon>
        <taxon>Salinarimonadaceae</taxon>
        <taxon>Salinarimonas</taxon>
    </lineage>
</organism>
<dbReference type="GO" id="GO:0006302">
    <property type="term" value="P:double-strand break repair"/>
    <property type="evidence" value="ECO:0007669"/>
    <property type="project" value="InterPro"/>
</dbReference>
<reference evidence="4 5" key="1">
    <citation type="journal article" date="2014" name="Int. J. Syst. Evol. Microbiol.">
        <title>Complete genome sequence of Corynebacterium casei LMG S-19264T (=DSM 44701T), isolated from a smear-ripened cheese.</title>
        <authorList>
            <consortium name="US DOE Joint Genome Institute (JGI-PGF)"/>
            <person name="Walter F."/>
            <person name="Albersmeier A."/>
            <person name="Kalinowski J."/>
            <person name="Ruckert C."/>
        </authorList>
    </citation>
    <scope>NUCLEOTIDE SEQUENCE [LARGE SCALE GENOMIC DNA]</scope>
    <source>
        <strain evidence="4 5">CGMCC 1.9161</strain>
    </source>
</reference>
<dbReference type="InterPro" id="IPR027417">
    <property type="entry name" value="P-loop_NTPase"/>
</dbReference>
<dbReference type="Pfam" id="PF13476">
    <property type="entry name" value="AAA_23"/>
    <property type="match status" value="1"/>
</dbReference>
<keyword evidence="5" id="KW-1185">Reference proteome</keyword>
<evidence type="ECO:0000313" key="4">
    <source>
        <dbReference type="EMBL" id="GGK28827.1"/>
    </source>
</evidence>
<feature type="region of interest" description="Disordered" evidence="2">
    <location>
        <begin position="756"/>
        <end position="783"/>
    </location>
</feature>